<dbReference type="AlphaFoldDB" id="A0AAD8D3D7"/>
<dbReference type="Pfam" id="PF00531">
    <property type="entry name" value="Death"/>
    <property type="match status" value="1"/>
</dbReference>
<keyword evidence="4" id="KW-1185">Reference proteome</keyword>
<feature type="domain" description="Death" evidence="1">
    <location>
        <begin position="102"/>
        <end position="186"/>
    </location>
</feature>
<dbReference type="PROSITE" id="PS50168">
    <property type="entry name" value="DED"/>
    <property type="match status" value="1"/>
</dbReference>
<dbReference type="GO" id="GO:0031265">
    <property type="term" value="C:CD95 death-inducing signaling complex"/>
    <property type="evidence" value="ECO:0007669"/>
    <property type="project" value="TreeGrafter"/>
</dbReference>
<dbReference type="SMART" id="SM00031">
    <property type="entry name" value="DED"/>
    <property type="match status" value="1"/>
</dbReference>
<dbReference type="PANTHER" id="PTHR15077">
    <property type="entry name" value="FAS-ASSOCIATING DEATH DOMAIN-CONTAINING PROTEIN FADD"/>
    <property type="match status" value="1"/>
</dbReference>
<feature type="domain" description="DED" evidence="2">
    <location>
        <begin position="3"/>
        <end position="81"/>
    </location>
</feature>
<proteinExistence type="predicted"/>
<dbReference type="PANTHER" id="PTHR15077:SF10">
    <property type="entry name" value="FAS-ASSOCIATED DEATH DOMAIN PROTEIN"/>
    <property type="match status" value="1"/>
</dbReference>
<evidence type="ECO:0000259" key="1">
    <source>
        <dbReference type="PROSITE" id="PS50017"/>
    </source>
</evidence>
<dbReference type="Proteomes" id="UP001230051">
    <property type="component" value="Unassembled WGS sequence"/>
</dbReference>
<dbReference type="Gene3D" id="1.10.533.10">
    <property type="entry name" value="Death Domain, Fas"/>
    <property type="match status" value="2"/>
</dbReference>
<dbReference type="InterPro" id="IPR001875">
    <property type="entry name" value="DED_dom"/>
</dbReference>
<dbReference type="GO" id="GO:0005123">
    <property type="term" value="F:death receptor binding"/>
    <property type="evidence" value="ECO:0007669"/>
    <property type="project" value="TreeGrafter"/>
</dbReference>
<dbReference type="GO" id="GO:0089720">
    <property type="term" value="F:caspase binding"/>
    <property type="evidence" value="ECO:0007669"/>
    <property type="project" value="TreeGrafter"/>
</dbReference>
<protein>
    <submittedName>
        <fullName evidence="3">FAS-associated death domain protein</fullName>
    </submittedName>
</protein>
<evidence type="ECO:0000313" key="3">
    <source>
        <dbReference type="EMBL" id="KAK1161765.1"/>
    </source>
</evidence>
<accession>A0AAD8D3D7</accession>
<dbReference type="PROSITE" id="PS50017">
    <property type="entry name" value="DEATH_DOMAIN"/>
    <property type="match status" value="1"/>
</dbReference>
<dbReference type="InterPro" id="IPR000488">
    <property type="entry name" value="Death_dom"/>
</dbReference>
<evidence type="ECO:0000313" key="4">
    <source>
        <dbReference type="Proteomes" id="UP001230051"/>
    </source>
</evidence>
<reference evidence="3" key="1">
    <citation type="submission" date="2022-02" db="EMBL/GenBank/DDBJ databases">
        <title>Atlantic sturgeon de novo genome assembly.</title>
        <authorList>
            <person name="Stock M."/>
            <person name="Klopp C."/>
            <person name="Guiguen Y."/>
            <person name="Cabau C."/>
            <person name="Parinello H."/>
            <person name="Santidrian Yebra-Pimentel E."/>
            <person name="Kuhl H."/>
            <person name="Dirks R.P."/>
            <person name="Guessner J."/>
            <person name="Wuertz S."/>
            <person name="Du K."/>
            <person name="Schartl M."/>
        </authorList>
    </citation>
    <scope>NUCLEOTIDE SEQUENCE</scope>
    <source>
        <strain evidence="3">STURGEONOMICS-FGT-2020</strain>
        <tissue evidence="3">Whole blood</tissue>
    </source>
</reference>
<organism evidence="3 4">
    <name type="scientific">Acipenser oxyrinchus oxyrinchus</name>
    <dbReference type="NCBI Taxonomy" id="40147"/>
    <lineage>
        <taxon>Eukaryota</taxon>
        <taxon>Metazoa</taxon>
        <taxon>Chordata</taxon>
        <taxon>Craniata</taxon>
        <taxon>Vertebrata</taxon>
        <taxon>Euteleostomi</taxon>
        <taxon>Actinopterygii</taxon>
        <taxon>Chondrostei</taxon>
        <taxon>Acipenseriformes</taxon>
        <taxon>Acipenseridae</taxon>
        <taxon>Acipenser</taxon>
    </lineage>
</organism>
<evidence type="ECO:0000259" key="2">
    <source>
        <dbReference type="PROSITE" id="PS50168"/>
    </source>
</evidence>
<dbReference type="FunFam" id="1.10.533.10:FF:000059">
    <property type="entry name" value="Fas-associated via death domain"/>
    <property type="match status" value="1"/>
</dbReference>
<dbReference type="CDD" id="cd08336">
    <property type="entry name" value="DED_FADD"/>
    <property type="match status" value="1"/>
</dbReference>
<dbReference type="Pfam" id="PF01335">
    <property type="entry name" value="DED"/>
    <property type="match status" value="1"/>
</dbReference>
<dbReference type="GO" id="GO:0045089">
    <property type="term" value="P:positive regulation of innate immune response"/>
    <property type="evidence" value="ECO:0007669"/>
    <property type="project" value="TreeGrafter"/>
</dbReference>
<dbReference type="InterPro" id="IPR016729">
    <property type="entry name" value="FADD"/>
</dbReference>
<sequence>MGEFLGLLYQISGSLDSENLKNLKFLCGDDIRKKELENISSGTDLFKNLMEKGKISIDNTGFLRLLLTEIKREDLLEKLDNFEKYGSGAQDDLPDAEEIEHLETAFEVICDNLGKQWKMFARKIGITDARLDQIQDRHPCDMREQIMQVLKTWQKVQGKGANAAELIRKLRECRLNLVADNVDEKLKTMQN</sequence>
<dbReference type="EMBL" id="JAGXEW010000018">
    <property type="protein sequence ID" value="KAK1161765.1"/>
    <property type="molecule type" value="Genomic_DNA"/>
</dbReference>
<name>A0AAD8D3D7_ACIOX</name>
<dbReference type="SUPFAM" id="SSF47986">
    <property type="entry name" value="DEATH domain"/>
    <property type="match status" value="1"/>
</dbReference>
<comment type="caution">
    <text evidence="3">The sequence shown here is derived from an EMBL/GenBank/DDBJ whole genome shotgun (WGS) entry which is preliminary data.</text>
</comment>
<gene>
    <name evidence="3" type="primary">Fadd</name>
    <name evidence="3" type="ORF">AOXY_G19402</name>
</gene>
<dbReference type="GO" id="GO:0097191">
    <property type="term" value="P:extrinsic apoptotic signaling pathway"/>
    <property type="evidence" value="ECO:0007669"/>
    <property type="project" value="TreeGrafter"/>
</dbReference>
<dbReference type="SMART" id="SM00005">
    <property type="entry name" value="DEATH"/>
    <property type="match status" value="1"/>
</dbReference>
<dbReference type="InterPro" id="IPR011029">
    <property type="entry name" value="DEATH-like_dom_sf"/>
</dbReference>
<dbReference type="GO" id="GO:0042981">
    <property type="term" value="P:regulation of apoptotic process"/>
    <property type="evidence" value="ECO:0007669"/>
    <property type="project" value="InterPro"/>
</dbReference>